<dbReference type="EMBL" id="JAUJFL010000001">
    <property type="protein sequence ID" value="KAK2614854.1"/>
    <property type="molecule type" value="Genomic_DNA"/>
</dbReference>
<comment type="caution">
    <text evidence="2">The sequence shown here is derived from an EMBL/GenBank/DDBJ whole genome shotgun (WGS) entry which is preliminary data.</text>
</comment>
<name>A0AAD9WAZ8_PHOAM</name>
<sequence>MDKLKDILSPRGKKDDDHEEQKRSVEVHRPSGKDTVKSPLAQGHLKDEASSPTVQISAPAELTGLTGQYLVGKDDSLVSDQERQKHGTSNGLASATMASGAIGEQNPLS</sequence>
<accession>A0AAD9WAZ8</accession>
<feature type="region of interest" description="Disordered" evidence="1">
    <location>
        <begin position="1"/>
        <end position="55"/>
    </location>
</feature>
<evidence type="ECO:0000256" key="1">
    <source>
        <dbReference type="SAM" id="MobiDB-lite"/>
    </source>
</evidence>
<evidence type="ECO:0000313" key="3">
    <source>
        <dbReference type="Proteomes" id="UP001265746"/>
    </source>
</evidence>
<reference evidence="2" key="1">
    <citation type="submission" date="2023-06" db="EMBL/GenBank/DDBJ databases">
        <authorList>
            <person name="Noh H."/>
        </authorList>
    </citation>
    <scope>NUCLEOTIDE SEQUENCE</scope>
    <source>
        <strain evidence="2">DUCC20226</strain>
    </source>
</reference>
<proteinExistence type="predicted"/>
<gene>
    <name evidence="2" type="ORF">N8I77_001650</name>
</gene>
<feature type="compositionally biased region" description="Basic and acidic residues" evidence="1">
    <location>
        <begin position="1"/>
        <end position="36"/>
    </location>
</feature>
<feature type="region of interest" description="Disordered" evidence="1">
    <location>
        <begin position="80"/>
        <end position="109"/>
    </location>
</feature>
<dbReference type="Proteomes" id="UP001265746">
    <property type="component" value="Unassembled WGS sequence"/>
</dbReference>
<evidence type="ECO:0000313" key="2">
    <source>
        <dbReference type="EMBL" id="KAK2614854.1"/>
    </source>
</evidence>
<organism evidence="2 3">
    <name type="scientific">Phomopsis amygdali</name>
    <name type="common">Fusicoccum amygdali</name>
    <dbReference type="NCBI Taxonomy" id="1214568"/>
    <lineage>
        <taxon>Eukaryota</taxon>
        <taxon>Fungi</taxon>
        <taxon>Dikarya</taxon>
        <taxon>Ascomycota</taxon>
        <taxon>Pezizomycotina</taxon>
        <taxon>Sordariomycetes</taxon>
        <taxon>Sordariomycetidae</taxon>
        <taxon>Diaporthales</taxon>
        <taxon>Diaporthaceae</taxon>
        <taxon>Diaporthe</taxon>
    </lineage>
</organism>
<feature type="compositionally biased region" description="Polar residues" evidence="1">
    <location>
        <begin position="87"/>
        <end position="97"/>
    </location>
</feature>
<keyword evidence="3" id="KW-1185">Reference proteome</keyword>
<protein>
    <submittedName>
        <fullName evidence="2">Uncharacterized protein</fullName>
    </submittedName>
</protein>
<dbReference type="AlphaFoldDB" id="A0AAD9WAZ8"/>